<evidence type="ECO:0000313" key="2">
    <source>
        <dbReference type="Proteomes" id="UP001215151"/>
    </source>
</evidence>
<sequence>MAFPTMAQSQVILRDGTAYTHRTAFAPLKPVDAKDILGACVNDFRQLIDGAPAIYRSFRRIRVDTAYDTDCVSVWEIFSTVYYILLLYLALQGNTTPDDIDEMITELLGLQEQLSSRDYHLDTVCSALGDDIKTWHSKFLSSAVCEAERRNASEKFAGNGGDQAFGDHETQALPMRLRVSLLDVFAMRVYNGCRRIWTVMSRGSVAPSLTLSSSMRHAAGGANTTGHATAQNEAGSTIDSLVVESVQQLEIQAPLYGAFNELTKHLKNEVGAYLLAFQRFKAIPNHRNSKALKEMHARVACSSPRWKECIAVLNEGFACV</sequence>
<organism evidence="1 2">
    <name type="scientific">Trametes cubensis</name>
    <dbReference type="NCBI Taxonomy" id="1111947"/>
    <lineage>
        <taxon>Eukaryota</taxon>
        <taxon>Fungi</taxon>
        <taxon>Dikarya</taxon>
        <taxon>Basidiomycota</taxon>
        <taxon>Agaricomycotina</taxon>
        <taxon>Agaricomycetes</taxon>
        <taxon>Polyporales</taxon>
        <taxon>Polyporaceae</taxon>
        <taxon>Trametes</taxon>
    </lineage>
</organism>
<evidence type="ECO:0000313" key="1">
    <source>
        <dbReference type="EMBL" id="KAJ8461832.1"/>
    </source>
</evidence>
<dbReference type="EMBL" id="JAPEVG010000520">
    <property type="protein sequence ID" value="KAJ8461832.1"/>
    <property type="molecule type" value="Genomic_DNA"/>
</dbReference>
<proteinExistence type="predicted"/>
<dbReference type="Proteomes" id="UP001215151">
    <property type="component" value="Unassembled WGS sequence"/>
</dbReference>
<name>A0AAD7TI72_9APHY</name>
<dbReference type="AlphaFoldDB" id="A0AAD7TI72"/>
<reference evidence="1" key="1">
    <citation type="submission" date="2022-11" db="EMBL/GenBank/DDBJ databases">
        <title>Genome Sequence of Cubamyces cubensis.</title>
        <authorList>
            <person name="Buettner E."/>
        </authorList>
    </citation>
    <scope>NUCLEOTIDE SEQUENCE</scope>
    <source>
        <strain evidence="1">MPL-01</strain>
    </source>
</reference>
<protein>
    <submittedName>
        <fullName evidence="1">Uncharacterized protein</fullName>
    </submittedName>
</protein>
<comment type="caution">
    <text evidence="1">The sequence shown here is derived from an EMBL/GenBank/DDBJ whole genome shotgun (WGS) entry which is preliminary data.</text>
</comment>
<keyword evidence="2" id="KW-1185">Reference proteome</keyword>
<accession>A0AAD7TI72</accession>
<gene>
    <name evidence="1" type="ORF">ONZ51_g11288</name>
</gene>